<evidence type="ECO:0000256" key="5">
    <source>
        <dbReference type="ARBA" id="ARBA00023136"/>
    </source>
</evidence>
<evidence type="ECO:0000259" key="7">
    <source>
        <dbReference type="Pfam" id="PF00482"/>
    </source>
</evidence>
<accession>A0A561BQG6</accession>
<proteinExistence type="predicted"/>
<dbReference type="RefSeq" id="WP_238334762.1">
    <property type="nucleotide sequence ID" value="NZ_VIVK01000001.1"/>
</dbReference>
<feature type="transmembrane region" description="Helical" evidence="6">
    <location>
        <begin position="226"/>
        <end position="250"/>
    </location>
</feature>
<sequence>MPTPPQLVMMNSASAVCAAVAAAVAVMLLVPGRPGPRRLLQRGRLSFFNRPGTQKAPPPRLHRLVALAAAFGAILLLGFPLGLLAAPAAYYLIPRALGRLESADTRRRAARLTADLPLAVDLLAACLRAGRPPQAALGTVSRALDGPLADLLAEVEHRLTLGTDPADAWSALSDEPPCAPFARAVQRALRSGAPLAKTLEHQADDTRRSLHWAAETQARTVETRAVLPLGLCFLPAFVLLGIVPTVAHILSTTIPALAP</sequence>
<dbReference type="PANTHER" id="PTHR35007">
    <property type="entry name" value="INTEGRAL MEMBRANE PROTEIN-RELATED"/>
    <property type="match status" value="1"/>
</dbReference>
<keyword evidence="3 6" id="KW-0812">Transmembrane</keyword>
<evidence type="ECO:0000256" key="4">
    <source>
        <dbReference type="ARBA" id="ARBA00022989"/>
    </source>
</evidence>
<protein>
    <submittedName>
        <fullName evidence="8">Type II secretion system (T2SS) protein F</fullName>
    </submittedName>
</protein>
<feature type="transmembrane region" description="Helical" evidence="6">
    <location>
        <begin position="7"/>
        <end position="30"/>
    </location>
</feature>
<evidence type="ECO:0000256" key="2">
    <source>
        <dbReference type="ARBA" id="ARBA00022475"/>
    </source>
</evidence>
<dbReference type="AlphaFoldDB" id="A0A561BQG6"/>
<dbReference type="InterPro" id="IPR018076">
    <property type="entry name" value="T2SS_GspF_dom"/>
</dbReference>
<dbReference type="Proteomes" id="UP000318380">
    <property type="component" value="Unassembled WGS sequence"/>
</dbReference>
<dbReference type="PANTHER" id="PTHR35007:SF3">
    <property type="entry name" value="POSSIBLE CONSERVED ALANINE RICH MEMBRANE PROTEIN"/>
    <property type="match status" value="1"/>
</dbReference>
<keyword evidence="9" id="KW-1185">Reference proteome</keyword>
<evidence type="ECO:0000256" key="1">
    <source>
        <dbReference type="ARBA" id="ARBA00004651"/>
    </source>
</evidence>
<evidence type="ECO:0000256" key="3">
    <source>
        <dbReference type="ARBA" id="ARBA00022692"/>
    </source>
</evidence>
<evidence type="ECO:0000256" key="6">
    <source>
        <dbReference type="SAM" id="Phobius"/>
    </source>
</evidence>
<feature type="domain" description="Type II secretion system protein GspF" evidence="7">
    <location>
        <begin position="120"/>
        <end position="240"/>
    </location>
</feature>
<keyword evidence="4 6" id="KW-1133">Transmembrane helix</keyword>
<gene>
    <name evidence="8" type="ORF">FB561_2215</name>
</gene>
<organism evidence="8 9">
    <name type="scientific">Kribbella amoyensis</name>
    <dbReference type="NCBI Taxonomy" id="996641"/>
    <lineage>
        <taxon>Bacteria</taxon>
        <taxon>Bacillati</taxon>
        <taxon>Actinomycetota</taxon>
        <taxon>Actinomycetes</taxon>
        <taxon>Propionibacteriales</taxon>
        <taxon>Kribbellaceae</taxon>
        <taxon>Kribbella</taxon>
    </lineage>
</organism>
<evidence type="ECO:0000313" key="9">
    <source>
        <dbReference type="Proteomes" id="UP000318380"/>
    </source>
</evidence>
<name>A0A561BQG6_9ACTN</name>
<evidence type="ECO:0000313" key="8">
    <source>
        <dbReference type="EMBL" id="TWD81111.1"/>
    </source>
</evidence>
<feature type="transmembrane region" description="Helical" evidence="6">
    <location>
        <begin position="64"/>
        <end position="93"/>
    </location>
</feature>
<dbReference type="Pfam" id="PF00482">
    <property type="entry name" value="T2SSF"/>
    <property type="match status" value="1"/>
</dbReference>
<dbReference type="GO" id="GO:0005886">
    <property type="term" value="C:plasma membrane"/>
    <property type="evidence" value="ECO:0007669"/>
    <property type="project" value="UniProtKB-SubCell"/>
</dbReference>
<comment type="subcellular location">
    <subcellularLocation>
        <location evidence="1">Cell membrane</location>
        <topology evidence="1">Multi-pass membrane protein</topology>
    </subcellularLocation>
</comment>
<dbReference type="EMBL" id="VIVK01000001">
    <property type="protein sequence ID" value="TWD81111.1"/>
    <property type="molecule type" value="Genomic_DNA"/>
</dbReference>
<comment type="caution">
    <text evidence="8">The sequence shown here is derived from an EMBL/GenBank/DDBJ whole genome shotgun (WGS) entry which is preliminary data.</text>
</comment>
<reference evidence="8 9" key="1">
    <citation type="submission" date="2019-06" db="EMBL/GenBank/DDBJ databases">
        <title>Sequencing the genomes of 1000 actinobacteria strains.</title>
        <authorList>
            <person name="Klenk H.-P."/>
        </authorList>
    </citation>
    <scope>NUCLEOTIDE SEQUENCE [LARGE SCALE GENOMIC DNA]</scope>
    <source>
        <strain evidence="8 9">DSM 24683</strain>
    </source>
</reference>
<keyword evidence="2" id="KW-1003">Cell membrane</keyword>
<keyword evidence="5 6" id="KW-0472">Membrane</keyword>